<keyword evidence="4" id="KW-0378">Hydrolase</keyword>
<evidence type="ECO:0000256" key="5">
    <source>
        <dbReference type="ARBA" id="ARBA00022989"/>
    </source>
</evidence>
<feature type="transmembrane region" description="Helical" evidence="7">
    <location>
        <begin position="12"/>
        <end position="35"/>
    </location>
</feature>
<feature type="transmembrane region" description="Helical" evidence="7">
    <location>
        <begin position="141"/>
        <end position="157"/>
    </location>
</feature>
<keyword evidence="9" id="KW-0645">Protease</keyword>
<dbReference type="Proteomes" id="UP000220006">
    <property type="component" value="Unassembled WGS sequence"/>
</dbReference>
<evidence type="ECO:0000313" key="10">
    <source>
        <dbReference type="EMBL" id="PES93590.1"/>
    </source>
</evidence>
<dbReference type="Gene3D" id="1.20.1540.10">
    <property type="entry name" value="Rhomboid-like"/>
    <property type="match status" value="1"/>
</dbReference>
<dbReference type="InterPro" id="IPR022764">
    <property type="entry name" value="Peptidase_S54_rhomboid_dom"/>
</dbReference>
<evidence type="ECO:0000256" key="6">
    <source>
        <dbReference type="ARBA" id="ARBA00023136"/>
    </source>
</evidence>
<evidence type="ECO:0000256" key="2">
    <source>
        <dbReference type="ARBA" id="ARBA00009045"/>
    </source>
</evidence>
<name>A0A2C1EGJ0_BACCE</name>
<comment type="subcellular location">
    <subcellularLocation>
        <location evidence="1">Membrane</location>
        <topology evidence="1">Multi-pass membrane protein</topology>
    </subcellularLocation>
</comment>
<accession>A0A2C1EGJ0</accession>
<keyword evidence="6 7" id="KW-0472">Membrane</keyword>
<dbReference type="SUPFAM" id="SSF144091">
    <property type="entry name" value="Rhomboid-like"/>
    <property type="match status" value="1"/>
</dbReference>
<dbReference type="GO" id="GO:0006508">
    <property type="term" value="P:proteolysis"/>
    <property type="evidence" value="ECO:0007669"/>
    <property type="project" value="UniProtKB-KW"/>
</dbReference>
<keyword evidence="3 7" id="KW-0812">Transmembrane</keyword>
<evidence type="ECO:0000256" key="4">
    <source>
        <dbReference type="ARBA" id="ARBA00022801"/>
    </source>
</evidence>
<dbReference type="PANTHER" id="PTHR43731:SF14">
    <property type="entry name" value="PRESENILIN-ASSOCIATED RHOMBOID-LIKE PROTEIN, MITOCHONDRIAL"/>
    <property type="match status" value="1"/>
</dbReference>
<reference evidence="11 12" key="1">
    <citation type="submission" date="2017-09" db="EMBL/GenBank/DDBJ databases">
        <title>Large-scale bioinformatics analysis of Bacillus genomes uncovers conserved roles of natural products in bacterial physiology.</title>
        <authorList>
            <consortium name="Agbiome Team Llc"/>
            <person name="Bleich R.M."/>
            <person name="Grubbs K.J."/>
            <person name="Santa Maria K.C."/>
            <person name="Allen S.E."/>
            <person name="Farag S."/>
            <person name="Shank E.A."/>
            <person name="Bowers A."/>
        </authorList>
    </citation>
    <scope>NUCLEOTIDE SEQUENCE [LARGE SCALE GENOMIC DNA]</scope>
    <source>
        <strain evidence="10 12">AFS002368</strain>
        <strain evidence="9 11">AFS096845</strain>
    </source>
</reference>
<dbReference type="AlphaFoldDB" id="A0A2C1EGJ0"/>
<dbReference type="InterPro" id="IPR050925">
    <property type="entry name" value="Rhomboid_protease_S54"/>
</dbReference>
<evidence type="ECO:0000313" key="9">
    <source>
        <dbReference type="EMBL" id="PEC22903.1"/>
    </source>
</evidence>
<keyword evidence="5 7" id="KW-1133">Transmembrane helix</keyword>
<feature type="transmembrane region" description="Helical" evidence="7">
    <location>
        <begin position="84"/>
        <end position="104"/>
    </location>
</feature>
<feature type="transmembrane region" description="Helical" evidence="7">
    <location>
        <begin position="110"/>
        <end position="129"/>
    </location>
</feature>
<dbReference type="EMBL" id="NTZF01000024">
    <property type="protein sequence ID" value="PES93590.1"/>
    <property type="molecule type" value="Genomic_DNA"/>
</dbReference>
<dbReference type="EMBL" id="NVLK01000009">
    <property type="protein sequence ID" value="PEC22903.1"/>
    <property type="molecule type" value="Genomic_DNA"/>
</dbReference>
<sequence length="190" mass="21163">MLIPSFRMPLQPVILTLLLIQLVMIMLGDIFLFPMASYNEYIAKGEWWRLITSLLVHVDLQHFLSNSICLFVLGSAIEKQLGHFSFIIIFFLSGILGNISSYIIMPLEYIHAGASGGIFGLLGAQLFLLYSRYRSSNPGDIAIFSIMIFILLLLTFFDPSANPISHLTGLIIGGICTPFLTKKFDGAELI</sequence>
<evidence type="ECO:0000256" key="7">
    <source>
        <dbReference type="SAM" id="Phobius"/>
    </source>
</evidence>
<dbReference type="Pfam" id="PF01694">
    <property type="entry name" value="Rhomboid"/>
    <property type="match status" value="1"/>
</dbReference>
<feature type="transmembrane region" description="Helical" evidence="7">
    <location>
        <begin position="47"/>
        <end position="72"/>
    </location>
</feature>
<evidence type="ECO:0000313" key="12">
    <source>
        <dbReference type="Proteomes" id="UP000220900"/>
    </source>
</evidence>
<comment type="similarity">
    <text evidence="2">Belongs to the peptidase S54 family.</text>
</comment>
<evidence type="ECO:0000256" key="1">
    <source>
        <dbReference type="ARBA" id="ARBA00004141"/>
    </source>
</evidence>
<dbReference type="GO" id="GO:0016020">
    <property type="term" value="C:membrane"/>
    <property type="evidence" value="ECO:0007669"/>
    <property type="project" value="UniProtKB-SubCell"/>
</dbReference>
<dbReference type="InterPro" id="IPR035952">
    <property type="entry name" value="Rhomboid-like_sf"/>
</dbReference>
<evidence type="ECO:0000256" key="3">
    <source>
        <dbReference type="ARBA" id="ARBA00022692"/>
    </source>
</evidence>
<organism evidence="9 11">
    <name type="scientific">Bacillus cereus</name>
    <dbReference type="NCBI Taxonomy" id="1396"/>
    <lineage>
        <taxon>Bacteria</taxon>
        <taxon>Bacillati</taxon>
        <taxon>Bacillota</taxon>
        <taxon>Bacilli</taxon>
        <taxon>Bacillales</taxon>
        <taxon>Bacillaceae</taxon>
        <taxon>Bacillus</taxon>
        <taxon>Bacillus cereus group</taxon>
    </lineage>
</organism>
<evidence type="ECO:0000259" key="8">
    <source>
        <dbReference type="Pfam" id="PF01694"/>
    </source>
</evidence>
<gene>
    <name evidence="10" type="ORF">CN491_19865</name>
    <name evidence="9" type="ORF">COM96_06080</name>
</gene>
<feature type="domain" description="Peptidase S54 rhomboid" evidence="8">
    <location>
        <begin position="44"/>
        <end position="179"/>
    </location>
</feature>
<proteinExistence type="inferred from homology"/>
<dbReference type="GO" id="GO:0004252">
    <property type="term" value="F:serine-type endopeptidase activity"/>
    <property type="evidence" value="ECO:0007669"/>
    <property type="project" value="InterPro"/>
</dbReference>
<evidence type="ECO:0000313" key="11">
    <source>
        <dbReference type="Proteomes" id="UP000220006"/>
    </source>
</evidence>
<dbReference type="PANTHER" id="PTHR43731">
    <property type="entry name" value="RHOMBOID PROTEASE"/>
    <property type="match status" value="1"/>
</dbReference>
<protein>
    <submittedName>
        <fullName evidence="9">Rhomboid family intramembrane serine protease</fullName>
    </submittedName>
</protein>
<dbReference type="RefSeq" id="WP_097903046.1">
    <property type="nucleotide sequence ID" value="NZ_JAUCFW010000007.1"/>
</dbReference>
<dbReference type="Proteomes" id="UP000220900">
    <property type="component" value="Unassembled WGS sequence"/>
</dbReference>
<comment type="caution">
    <text evidence="9">The sequence shown here is derived from an EMBL/GenBank/DDBJ whole genome shotgun (WGS) entry which is preliminary data.</text>
</comment>